<reference evidence="3 5" key="1">
    <citation type="submission" date="2020-12" db="EMBL/GenBank/DDBJ databases">
        <title>FDA dAtabase for Regulatory Grade micrObial Sequences (FDA-ARGOS): Supporting development and validation of Infectious Disease Dx tests.</title>
        <authorList>
            <person name="Sproer C."/>
            <person name="Gronow S."/>
            <person name="Severitt S."/>
            <person name="Schroder I."/>
            <person name="Tallon L."/>
            <person name="Sadzewicz L."/>
            <person name="Zhao X."/>
            <person name="Boylan J."/>
            <person name="Ott S."/>
            <person name="Bowen H."/>
            <person name="Vavikolanu K."/>
            <person name="Mehta A."/>
            <person name="Aluvathingal J."/>
            <person name="Nadendla S."/>
            <person name="Lowell S."/>
            <person name="Myers T."/>
            <person name="Yan Y."/>
            <person name="Sichtig H."/>
        </authorList>
    </citation>
    <scope>NUCLEOTIDE SEQUENCE [LARGE SCALE GENOMIC DNA]</scope>
    <source>
        <strain evidence="3 5">FDAARGOS_1053</strain>
        <strain evidence="4">FDAARGOS_1191</strain>
    </source>
</reference>
<organism evidence="3 5">
    <name type="scientific">Corynebacterium glucuronolyticum</name>
    <dbReference type="NCBI Taxonomy" id="39791"/>
    <lineage>
        <taxon>Bacteria</taxon>
        <taxon>Bacillati</taxon>
        <taxon>Actinomycetota</taxon>
        <taxon>Actinomycetes</taxon>
        <taxon>Mycobacteriales</taxon>
        <taxon>Corynebacteriaceae</taxon>
        <taxon>Corynebacterium</taxon>
    </lineage>
</organism>
<dbReference type="Proteomes" id="UP000596145">
    <property type="component" value="Chromosome"/>
</dbReference>
<dbReference type="Gene3D" id="2.40.10.10">
    <property type="entry name" value="Trypsin-like serine proteases"/>
    <property type="match status" value="2"/>
</dbReference>
<dbReference type="EMBL" id="CP069534">
    <property type="protein sequence ID" value="QRP71274.1"/>
    <property type="molecule type" value="Genomic_DNA"/>
</dbReference>
<sequence>MISKKTLAAATIVVGLITGATPAFAQPYYSVSQGDKAILLPPGSNNGSKCTVGYNGNGFSYVSAHCGKDGYAVHLQLPSGYTSPRVGTFHRSPAASVDNGAANFNDWGVIEWDRSVTIGPNRYSGDALIDPDTVTSGDTACVYGDTTRKISCGPFVGNLGKTFFVDNVTTNPGDSGGPMWIPGRGLVGLISGPDMASMQSWNDSWSVNVTRGAHPGINDSGHTADQRIQMFSTWVHNGFVPKATPVVSTTTPEPTLAPTSVSQPAPVEPTREWLQPATTTAIQPQPQPTTVEPTPQPTTEWPTPSATTRPSDPWTPEPLMTFHPGEDAHFRLTIGPDYDTLGVTRLDPIMDEYVDNSLLKKKKAKAVSEVEPADISAPSNSVTPAEPPRTTLPSTPGRGYVSRMPDDGRGLTTPEIIGIALGNGDFFGSIWSYIRHIFWR</sequence>
<evidence type="ECO:0000313" key="5">
    <source>
        <dbReference type="Proteomes" id="UP000596145"/>
    </source>
</evidence>
<feature type="compositionally biased region" description="Low complexity" evidence="1">
    <location>
        <begin position="275"/>
        <end position="304"/>
    </location>
</feature>
<dbReference type="Proteomes" id="UP000617681">
    <property type="component" value="Chromosome"/>
</dbReference>
<feature type="region of interest" description="Disordered" evidence="1">
    <location>
        <begin position="245"/>
        <end position="312"/>
    </location>
</feature>
<name>A0A7T4JUW9_9CORY</name>
<feature type="region of interest" description="Disordered" evidence="1">
    <location>
        <begin position="369"/>
        <end position="407"/>
    </location>
</feature>
<proteinExistence type="predicted"/>
<evidence type="ECO:0008006" key="6">
    <source>
        <dbReference type="Google" id="ProtNLM"/>
    </source>
</evidence>
<dbReference type="InterPro" id="IPR009003">
    <property type="entry name" value="Peptidase_S1_PA"/>
</dbReference>
<protein>
    <recommendedName>
        <fullName evidence="6">Trypsin</fullName>
    </recommendedName>
</protein>
<dbReference type="OrthoDB" id="4425803at2"/>
<dbReference type="AlphaFoldDB" id="A0A7T4JUW9"/>
<evidence type="ECO:0000313" key="4">
    <source>
        <dbReference type="EMBL" id="QRP71274.1"/>
    </source>
</evidence>
<evidence type="ECO:0000256" key="1">
    <source>
        <dbReference type="SAM" id="MobiDB-lite"/>
    </source>
</evidence>
<feature type="chain" id="PRO_5034057666" description="Trypsin" evidence="2">
    <location>
        <begin position="26"/>
        <end position="440"/>
    </location>
</feature>
<dbReference type="SUPFAM" id="SSF50494">
    <property type="entry name" value="Trypsin-like serine proteases"/>
    <property type="match status" value="1"/>
</dbReference>
<evidence type="ECO:0000256" key="2">
    <source>
        <dbReference type="SAM" id="SignalP"/>
    </source>
</evidence>
<dbReference type="GeneID" id="92759462"/>
<dbReference type="InterPro" id="IPR043504">
    <property type="entry name" value="Peptidase_S1_PA_chymotrypsin"/>
</dbReference>
<accession>A0A7T4JUW9</accession>
<gene>
    <name evidence="3" type="ORF">I6I10_12595</name>
    <name evidence="4" type="ORF">I6J21_03760</name>
</gene>
<dbReference type="EMBL" id="CP066007">
    <property type="protein sequence ID" value="QQB46260.1"/>
    <property type="molecule type" value="Genomic_DNA"/>
</dbReference>
<feature type="signal peptide" evidence="2">
    <location>
        <begin position="1"/>
        <end position="25"/>
    </location>
</feature>
<evidence type="ECO:0000313" key="3">
    <source>
        <dbReference type="EMBL" id="QQB46260.1"/>
    </source>
</evidence>
<feature type="compositionally biased region" description="Low complexity" evidence="1">
    <location>
        <begin position="245"/>
        <end position="254"/>
    </location>
</feature>
<keyword evidence="2" id="KW-0732">Signal</keyword>
<dbReference type="RefSeq" id="WP_005395143.1">
    <property type="nucleotide sequence ID" value="NZ_CP066007.1"/>
</dbReference>